<dbReference type="EMBL" id="GL883119">
    <property type="protein sequence ID" value="EGG04300.1"/>
    <property type="molecule type" value="Genomic_DNA"/>
</dbReference>
<proteinExistence type="predicted"/>
<dbReference type="AlphaFoldDB" id="F4RTQ1"/>
<evidence type="ECO:0000313" key="3">
    <source>
        <dbReference type="Proteomes" id="UP000001072"/>
    </source>
</evidence>
<organism evidence="3">
    <name type="scientific">Melampsora larici-populina (strain 98AG31 / pathotype 3-4-7)</name>
    <name type="common">Poplar leaf rust fungus</name>
    <dbReference type="NCBI Taxonomy" id="747676"/>
    <lineage>
        <taxon>Eukaryota</taxon>
        <taxon>Fungi</taxon>
        <taxon>Dikarya</taxon>
        <taxon>Basidiomycota</taxon>
        <taxon>Pucciniomycotina</taxon>
        <taxon>Pucciniomycetes</taxon>
        <taxon>Pucciniales</taxon>
        <taxon>Melampsoraceae</taxon>
        <taxon>Melampsora</taxon>
    </lineage>
</organism>
<protein>
    <submittedName>
        <fullName evidence="2">Uncharacterized protein</fullName>
    </submittedName>
</protein>
<evidence type="ECO:0000313" key="2">
    <source>
        <dbReference type="EMBL" id="EGG04300.1"/>
    </source>
</evidence>
<dbReference type="RefSeq" id="XP_007412429.1">
    <property type="nucleotide sequence ID" value="XM_007412367.1"/>
</dbReference>
<sequence>MSTESQTDSVFLPTSILQYVGVESGTPRLDPELVIERATTSEIREILVLFLPHFIFDETEKDNRELLISIFEKSVARRLSYVVMPSHNSPPNYFKAPLERPRYSAHEFPRIITSESEIDSERMSMFQAYGLSRPHDGNYRLASEGLIVFIRRYKHLNKDEINEIESFCKHAGDALHDSTTYLQDTHESIEGIRLLLREVNLSSKEHRRLENELNALMTKLKSREKTFDLKVEQAGFISALVEHHKKLSDKGQWYFPADTLSSLSQHVDQGGVDGKPHDSKIHAAHGKLQVGIDDTASAIADAYEDSLVALHESVSSLENAHKAIEVIHLLLSQAELMPIQRKLLENSLERKLTALNSRKVIFNQIVRENGRISALAEYQENPFVESASDIAGNSNISPLLKDVEGDKPSEEAY</sequence>
<keyword evidence="1" id="KW-0175">Coiled coil</keyword>
<accession>F4RTQ1</accession>
<gene>
    <name evidence="2" type="ORF">MELLADRAFT_89531</name>
</gene>
<feature type="coiled-coil region" evidence="1">
    <location>
        <begin position="192"/>
        <end position="226"/>
    </location>
</feature>
<dbReference type="KEGG" id="mlr:MELLADRAFT_89531"/>
<dbReference type="InParanoid" id="F4RTQ1"/>
<dbReference type="GeneID" id="18935234"/>
<dbReference type="HOGENOM" id="CLU_681654_0_0_1"/>
<dbReference type="Proteomes" id="UP000001072">
    <property type="component" value="Unassembled WGS sequence"/>
</dbReference>
<reference evidence="3" key="1">
    <citation type="journal article" date="2011" name="Proc. Natl. Acad. Sci. U.S.A.">
        <title>Obligate biotrophy features unraveled by the genomic analysis of rust fungi.</title>
        <authorList>
            <person name="Duplessis S."/>
            <person name="Cuomo C.A."/>
            <person name="Lin Y.-C."/>
            <person name="Aerts A."/>
            <person name="Tisserant E."/>
            <person name="Veneault-Fourrey C."/>
            <person name="Joly D.L."/>
            <person name="Hacquard S."/>
            <person name="Amselem J."/>
            <person name="Cantarel B.L."/>
            <person name="Chiu R."/>
            <person name="Coutinho P.M."/>
            <person name="Feau N."/>
            <person name="Field M."/>
            <person name="Frey P."/>
            <person name="Gelhaye E."/>
            <person name="Goldberg J."/>
            <person name="Grabherr M.G."/>
            <person name="Kodira C.D."/>
            <person name="Kohler A."/>
            <person name="Kuees U."/>
            <person name="Lindquist E.A."/>
            <person name="Lucas S.M."/>
            <person name="Mago R."/>
            <person name="Mauceli E."/>
            <person name="Morin E."/>
            <person name="Murat C."/>
            <person name="Pangilinan J.L."/>
            <person name="Park R."/>
            <person name="Pearson M."/>
            <person name="Quesneville H."/>
            <person name="Rouhier N."/>
            <person name="Sakthikumar S."/>
            <person name="Salamov A.A."/>
            <person name="Schmutz J."/>
            <person name="Selles B."/>
            <person name="Shapiro H."/>
            <person name="Tanguay P."/>
            <person name="Tuskan G.A."/>
            <person name="Henrissat B."/>
            <person name="Van de Peer Y."/>
            <person name="Rouze P."/>
            <person name="Ellis J.G."/>
            <person name="Dodds P.N."/>
            <person name="Schein J.E."/>
            <person name="Zhong S."/>
            <person name="Hamelin R.C."/>
            <person name="Grigoriev I.V."/>
            <person name="Szabo L.J."/>
            <person name="Martin F."/>
        </authorList>
    </citation>
    <scope>NUCLEOTIDE SEQUENCE [LARGE SCALE GENOMIC DNA]</scope>
    <source>
        <strain evidence="3">98AG31 / pathotype 3-4-7</strain>
    </source>
</reference>
<evidence type="ECO:0000256" key="1">
    <source>
        <dbReference type="SAM" id="Coils"/>
    </source>
</evidence>
<keyword evidence="3" id="KW-1185">Reference proteome</keyword>
<name>F4RTQ1_MELLP</name>
<dbReference type="VEuPathDB" id="FungiDB:MELLADRAFT_89531"/>